<protein>
    <submittedName>
        <fullName evidence="3">Uncharacterized protein</fullName>
    </submittedName>
</protein>
<feature type="region of interest" description="Disordered" evidence="2">
    <location>
        <begin position="135"/>
        <end position="165"/>
    </location>
</feature>
<feature type="compositionally biased region" description="Gly residues" evidence="2">
    <location>
        <begin position="81"/>
        <end position="94"/>
    </location>
</feature>
<evidence type="ECO:0000256" key="2">
    <source>
        <dbReference type="SAM" id="MobiDB-lite"/>
    </source>
</evidence>
<keyword evidence="1" id="KW-0175">Coiled coil</keyword>
<accession>A0A8T2R5L7</accession>
<feature type="compositionally biased region" description="Acidic residues" evidence="2">
    <location>
        <begin position="137"/>
        <end position="157"/>
    </location>
</feature>
<dbReference type="AlphaFoldDB" id="A0A8T2R5L7"/>
<dbReference type="PANTHER" id="PTHR35476:SF3">
    <property type="entry name" value="SMALL RIBOSOMAL SUBUNIT PROTEIN MS75"/>
    <property type="match status" value="1"/>
</dbReference>
<dbReference type="Proteomes" id="UP000825935">
    <property type="component" value="Chromosome 30"/>
</dbReference>
<name>A0A8T2R5L7_CERRI</name>
<feature type="compositionally biased region" description="Acidic residues" evidence="2">
    <location>
        <begin position="232"/>
        <end position="247"/>
    </location>
</feature>
<feature type="compositionally biased region" description="Acidic residues" evidence="2">
    <location>
        <begin position="196"/>
        <end position="211"/>
    </location>
</feature>
<feature type="region of interest" description="Disordered" evidence="2">
    <location>
        <begin position="182"/>
        <end position="247"/>
    </location>
</feature>
<dbReference type="PANTHER" id="PTHR35476">
    <property type="entry name" value="MUCIN-LIKE PROTEIN"/>
    <property type="match status" value="1"/>
</dbReference>
<dbReference type="InterPro" id="IPR052851">
    <property type="entry name" value="GCD1_mitochondrial"/>
</dbReference>
<feature type="compositionally biased region" description="Basic and acidic residues" evidence="2">
    <location>
        <begin position="182"/>
        <end position="191"/>
    </location>
</feature>
<organism evidence="3 4">
    <name type="scientific">Ceratopteris richardii</name>
    <name type="common">Triangle waterfern</name>
    <dbReference type="NCBI Taxonomy" id="49495"/>
    <lineage>
        <taxon>Eukaryota</taxon>
        <taxon>Viridiplantae</taxon>
        <taxon>Streptophyta</taxon>
        <taxon>Embryophyta</taxon>
        <taxon>Tracheophyta</taxon>
        <taxon>Polypodiopsida</taxon>
        <taxon>Polypodiidae</taxon>
        <taxon>Polypodiales</taxon>
        <taxon>Pteridineae</taxon>
        <taxon>Pteridaceae</taxon>
        <taxon>Parkerioideae</taxon>
        <taxon>Ceratopteris</taxon>
    </lineage>
</organism>
<evidence type="ECO:0000313" key="4">
    <source>
        <dbReference type="Proteomes" id="UP000825935"/>
    </source>
</evidence>
<sequence>MLKLKLLPRFGRILSSSSGVRVLARSFAADSGGGNGGGDDGDFYTDYLSQGPSPFERSRANDAGTGYGGRGYRFSNRGRGSFRGGSVRGRGGRGARISRGPFTDQYGIDDDQPVTPVQLSEEDLKARDEMLAKLAEMSDEEDKKDEETDEDEDEGDGELCSIYEGFIDPRYDETIKEKKMMEKRNRYKDTTIPDDLLGEDDSDDYNYIDSDEEKKIQRKAKGRGAMTASGEPEPESDLEEEFGNESEEEIDEEEWEMMNEMGNKEFERHLQHRRNAKKLADEYDQRMAELGDKANDMEEVHKVQKMMMRKWRASYFMPRLVTPMEKEEMWKKNKENPDEWTVEKLAEEYEVSKARVHAILFLWDIRKQQGESQTAEEETRTYLDNLCFDDEGQPCLPPHMGEDKWVTTWNTRPNYKIMPADWEGTVRTEEEAIEEASAKEEAMMLEEFVRRLEFNKLQMAGLIKQNKHERRRPPGGWTYLIEKLGPEGKRGKRGGFRFVATADGRHRKLNDLEKLVLKREAVRPRKRIL</sequence>
<reference evidence="3" key="1">
    <citation type="submission" date="2021-08" db="EMBL/GenBank/DDBJ databases">
        <title>WGS assembly of Ceratopteris richardii.</title>
        <authorList>
            <person name="Marchant D.B."/>
            <person name="Chen G."/>
            <person name="Jenkins J."/>
            <person name="Shu S."/>
            <person name="Leebens-Mack J."/>
            <person name="Grimwood J."/>
            <person name="Schmutz J."/>
            <person name="Soltis P."/>
            <person name="Soltis D."/>
            <person name="Chen Z.-H."/>
        </authorList>
    </citation>
    <scope>NUCLEOTIDE SEQUENCE</scope>
    <source>
        <strain evidence="3">Whitten #5841</strain>
        <tissue evidence="3">Leaf</tissue>
    </source>
</reference>
<proteinExistence type="predicted"/>
<evidence type="ECO:0000256" key="1">
    <source>
        <dbReference type="SAM" id="Coils"/>
    </source>
</evidence>
<dbReference type="OMA" id="KIMPADW"/>
<feature type="region of interest" description="Disordered" evidence="2">
    <location>
        <begin position="52"/>
        <end position="116"/>
    </location>
</feature>
<dbReference type="EMBL" id="CM035435">
    <property type="protein sequence ID" value="KAH7290885.1"/>
    <property type="molecule type" value="Genomic_DNA"/>
</dbReference>
<evidence type="ECO:0000313" key="3">
    <source>
        <dbReference type="EMBL" id="KAH7290885.1"/>
    </source>
</evidence>
<feature type="coiled-coil region" evidence="1">
    <location>
        <begin position="273"/>
        <end position="300"/>
    </location>
</feature>
<comment type="caution">
    <text evidence="3">The sequence shown here is derived from an EMBL/GenBank/DDBJ whole genome shotgun (WGS) entry which is preliminary data.</text>
</comment>
<dbReference type="OrthoDB" id="547043at2759"/>
<keyword evidence="4" id="KW-1185">Reference proteome</keyword>
<gene>
    <name evidence="3" type="ORF">KP509_30G068000</name>
</gene>